<dbReference type="Gene3D" id="1.10.10.1550">
    <property type="entry name" value="ROS/MUCR transcriptional regulator protein"/>
    <property type="match status" value="1"/>
</dbReference>
<organism evidence="3 4">
    <name type="scientific">Methylobacterium radiodurans</name>
    <dbReference type="NCBI Taxonomy" id="2202828"/>
    <lineage>
        <taxon>Bacteria</taxon>
        <taxon>Pseudomonadati</taxon>
        <taxon>Pseudomonadota</taxon>
        <taxon>Alphaproteobacteria</taxon>
        <taxon>Hyphomicrobiales</taxon>
        <taxon>Methylobacteriaceae</taxon>
        <taxon>Methylobacterium</taxon>
    </lineage>
</organism>
<dbReference type="Proteomes" id="UP000246058">
    <property type="component" value="Chromosome"/>
</dbReference>
<dbReference type="KEGG" id="meti:DK427_05000"/>
<dbReference type="GO" id="GO:0003677">
    <property type="term" value="F:DNA binding"/>
    <property type="evidence" value="ECO:0007669"/>
    <property type="project" value="InterPro"/>
</dbReference>
<dbReference type="InterPro" id="IPR008807">
    <property type="entry name" value="ROS_MUCR"/>
</dbReference>
<dbReference type="OrthoDB" id="9809693at2"/>
<reference evidence="3 4" key="1">
    <citation type="submission" date="2018-05" db="EMBL/GenBank/DDBJ databases">
        <title>Complete Genome Sequence of Methylobacterium sp. 17Sr1-43.</title>
        <authorList>
            <person name="Srinivasan S."/>
        </authorList>
    </citation>
    <scope>NUCLEOTIDE SEQUENCE [LARGE SCALE GENOMIC DNA]</scope>
    <source>
        <strain evidence="3 4">17Sr1-43</strain>
    </source>
</reference>
<evidence type="ECO:0000313" key="3">
    <source>
        <dbReference type="EMBL" id="AWN35180.1"/>
    </source>
</evidence>
<dbReference type="EMBL" id="CP029551">
    <property type="protein sequence ID" value="AWN35180.1"/>
    <property type="molecule type" value="Genomic_DNA"/>
</dbReference>
<dbReference type="GO" id="GO:0006355">
    <property type="term" value="P:regulation of DNA-templated transcription"/>
    <property type="evidence" value="ECO:0007669"/>
    <property type="project" value="InterPro"/>
</dbReference>
<gene>
    <name evidence="3" type="ORF">DK427_05000</name>
</gene>
<dbReference type="Pfam" id="PF05443">
    <property type="entry name" value="ROS_MUCR"/>
    <property type="match status" value="1"/>
</dbReference>
<evidence type="ECO:0000256" key="1">
    <source>
        <dbReference type="ARBA" id="ARBA00007031"/>
    </source>
</evidence>
<comment type="similarity">
    <text evidence="1">Belongs to the ros/MucR family.</text>
</comment>
<keyword evidence="4" id="KW-1185">Reference proteome</keyword>
<protein>
    <submittedName>
        <fullName evidence="3">MucR family transcriptional regulator</fullName>
    </submittedName>
</protein>
<dbReference type="GO" id="GO:0008270">
    <property type="term" value="F:zinc ion binding"/>
    <property type="evidence" value="ECO:0007669"/>
    <property type="project" value="InterPro"/>
</dbReference>
<proteinExistence type="inferred from homology"/>
<sequence>MAEEAASLPYELVDLTGKIVAAYVANNSVPATELGALIRIVHTALIGITADSAAGAGSAEEMVKPTAAQIRKSVTPDGLISFLDGRSYKTLKRHLTTHGLDPRSYRERFGLPSDYPMVSPDYAAKRSALAKQIGLGRPGTSAESQPAARDRRRKAA</sequence>
<dbReference type="InterPro" id="IPR041920">
    <property type="entry name" value="ROS/MUCR_sf"/>
</dbReference>
<dbReference type="RefSeq" id="WP_109950306.1">
    <property type="nucleotide sequence ID" value="NZ_CP029551.1"/>
</dbReference>
<evidence type="ECO:0000313" key="4">
    <source>
        <dbReference type="Proteomes" id="UP000246058"/>
    </source>
</evidence>
<accession>A0A2U8VNQ2</accession>
<name>A0A2U8VNQ2_9HYPH</name>
<evidence type="ECO:0000256" key="2">
    <source>
        <dbReference type="SAM" id="MobiDB-lite"/>
    </source>
</evidence>
<feature type="region of interest" description="Disordered" evidence="2">
    <location>
        <begin position="133"/>
        <end position="156"/>
    </location>
</feature>
<dbReference type="AlphaFoldDB" id="A0A2U8VNQ2"/>